<feature type="compositionally biased region" description="Basic residues" evidence="1">
    <location>
        <begin position="334"/>
        <end position="344"/>
    </location>
</feature>
<dbReference type="EMBL" id="SKCS01000260">
    <property type="protein sequence ID" value="TNN12165.1"/>
    <property type="molecule type" value="Genomic_DNA"/>
</dbReference>
<keyword evidence="5" id="KW-1185">Reference proteome</keyword>
<dbReference type="OrthoDB" id="6277854at2759"/>
<dbReference type="Proteomes" id="UP000311919">
    <property type="component" value="Unassembled WGS sequence"/>
</dbReference>
<keyword evidence="2" id="KW-0732">Signal</keyword>
<evidence type="ECO:0000256" key="2">
    <source>
        <dbReference type="SAM" id="SignalP"/>
    </source>
</evidence>
<evidence type="ECO:0000313" key="4">
    <source>
        <dbReference type="EMBL" id="TNN12165.1"/>
    </source>
</evidence>
<name>Q5DI14_SCHJA</name>
<feature type="chain" id="PRO_5033704921" evidence="2">
    <location>
        <begin position="27"/>
        <end position="394"/>
    </location>
</feature>
<reference evidence="3" key="2">
    <citation type="journal article" date="2006" name="PLoS Pathog.">
        <title>New perspectives on host-parasite interplay by comparative transcriptomic and proteomic analyses of Schistosoma japonicum.</title>
        <authorList>
            <person name="Liu F."/>
            <person name="Lu J."/>
            <person name="Hu W."/>
            <person name="Wang S.Y."/>
            <person name="Cui S.J."/>
            <person name="Chi M."/>
            <person name="Yan Q."/>
            <person name="Wang X.R."/>
            <person name="Song H.D."/>
            <person name="Xu X.N."/>
            <person name="Wang J.J."/>
            <person name="Zhang X.L."/>
            <person name="Zhang X."/>
            <person name="Wang Z.Q."/>
            <person name="Xue C.L."/>
            <person name="Brindley P.J."/>
            <person name="McManus D.P."/>
            <person name="Yang P.Y."/>
            <person name="Feng Z."/>
            <person name="Chen Z."/>
            <person name="Han Z.G."/>
        </authorList>
    </citation>
    <scope>NUCLEOTIDE SEQUENCE</scope>
</reference>
<dbReference type="EMBL" id="AY812810">
    <property type="protein sequence ID" value="AAW24542.1"/>
    <property type="molecule type" value="mRNA"/>
</dbReference>
<accession>Q5DI14</accession>
<feature type="region of interest" description="Disordered" evidence="1">
    <location>
        <begin position="236"/>
        <end position="283"/>
    </location>
</feature>
<feature type="compositionally biased region" description="Basic and acidic residues" evidence="1">
    <location>
        <begin position="256"/>
        <end position="283"/>
    </location>
</feature>
<proteinExistence type="evidence at transcript level"/>
<reference evidence="3" key="1">
    <citation type="submission" date="2004-11" db="EMBL/GenBank/DDBJ databases">
        <title>The full-length cDNA sequences of Schistosoma japonicum genes.</title>
        <authorList>
            <person name="Han Z."/>
        </authorList>
    </citation>
    <scope>NUCLEOTIDE SEQUENCE</scope>
</reference>
<feature type="signal peptide" evidence="2">
    <location>
        <begin position="1"/>
        <end position="26"/>
    </location>
</feature>
<feature type="region of interest" description="Disordered" evidence="1">
    <location>
        <begin position="88"/>
        <end position="110"/>
    </location>
</feature>
<reference evidence="4 5" key="3">
    <citation type="submission" date="2019-03" db="EMBL/GenBank/DDBJ databases">
        <title>An improved genome assembly of the fluke Schistosoma japonicum.</title>
        <authorList>
            <person name="Hu W."/>
            <person name="Luo F."/>
            <person name="Yin M."/>
            <person name="Mo X."/>
            <person name="Sun C."/>
            <person name="Wu Q."/>
            <person name="Zhu B."/>
            <person name="Xiang M."/>
            <person name="Wang J."/>
            <person name="Wang Y."/>
            <person name="Zhang T."/>
            <person name="Xu B."/>
            <person name="Zheng H."/>
            <person name="Feng Z."/>
        </authorList>
    </citation>
    <scope>NUCLEOTIDE SEQUENCE [LARGE SCALE GENOMIC DNA]</scope>
    <source>
        <strain evidence="4">HuSjv2</strain>
        <tissue evidence="4">Worms</tissue>
    </source>
</reference>
<sequence>MMSIFYDFNIYLLLLYLTSFNSVVDSRLKDGLQKNVTIETIKQTGHNTTSTTDGNITSVVNSSTVSGVKIISAASFTYTDTSSYTDYLLKKTPPKPKKPQQPKKTDHYDSHKASYEEYFKSYDRHHPDHDHDHHHHPPPPPPPRDHYHPPRDHYSNGGNDKITIPSDWIYEKLEEYLTCIYEQQINCEDQFVTQLQLKLLKMKSPPYSSEQHHLQKPIPFETEKQKPTLTFTFNKESQIKKPEKTEQKPHTKHKHDKIDEERRRTTTEHHPNTEKTFEINQHNEEEKFFTREFHQTLIDQSSSNKDEYYHHDRHREHHHHHHVNGIDEHNDRHHPYHHRDRHHHYHDEYEHPRHDKYDWSSKMDEIIPLLKYDGDKEKHLHSSPTHRYHDKKKY</sequence>
<evidence type="ECO:0000313" key="5">
    <source>
        <dbReference type="Proteomes" id="UP000311919"/>
    </source>
</evidence>
<dbReference type="AlphaFoldDB" id="Q5DI14"/>
<organism evidence="3">
    <name type="scientific">Schistosoma japonicum</name>
    <name type="common">Blood fluke</name>
    <dbReference type="NCBI Taxonomy" id="6182"/>
    <lineage>
        <taxon>Eukaryota</taxon>
        <taxon>Metazoa</taxon>
        <taxon>Spiralia</taxon>
        <taxon>Lophotrochozoa</taxon>
        <taxon>Platyhelminthes</taxon>
        <taxon>Trematoda</taxon>
        <taxon>Digenea</taxon>
        <taxon>Strigeidida</taxon>
        <taxon>Schistosomatoidea</taxon>
        <taxon>Schistosomatidae</taxon>
        <taxon>Schistosoma</taxon>
    </lineage>
</organism>
<evidence type="ECO:0000313" key="3">
    <source>
        <dbReference type="EMBL" id="AAW24542.1"/>
    </source>
</evidence>
<feature type="compositionally biased region" description="Basic and acidic residues" evidence="1">
    <location>
        <begin position="324"/>
        <end position="333"/>
    </location>
</feature>
<feature type="compositionally biased region" description="Basic and acidic residues" evidence="1">
    <location>
        <begin position="143"/>
        <end position="154"/>
    </location>
</feature>
<feature type="compositionally biased region" description="Basic and acidic residues" evidence="1">
    <location>
        <begin position="237"/>
        <end position="249"/>
    </location>
</feature>
<evidence type="ECO:0000256" key="1">
    <source>
        <dbReference type="SAM" id="MobiDB-lite"/>
    </source>
</evidence>
<protein>
    <submittedName>
        <fullName evidence="3">SJCHGC02864 protein</fullName>
    </submittedName>
</protein>
<feature type="region of interest" description="Disordered" evidence="1">
    <location>
        <begin position="313"/>
        <end position="349"/>
    </location>
</feature>
<feature type="region of interest" description="Disordered" evidence="1">
    <location>
        <begin position="123"/>
        <end position="160"/>
    </location>
</feature>
<gene>
    <name evidence="4" type="ORF">EWB00_004055</name>
</gene>
<feature type="compositionally biased region" description="Basic residues" evidence="1">
    <location>
        <begin position="92"/>
        <end position="101"/>
    </location>
</feature>
<feature type="compositionally biased region" description="Basic residues" evidence="1">
    <location>
        <begin position="313"/>
        <end position="323"/>
    </location>
</feature>